<reference evidence="1 2" key="1">
    <citation type="submission" date="2020-03" db="EMBL/GenBank/DDBJ databases">
        <title>Isolation and identification of active actinomycetes.</title>
        <authorList>
            <person name="Sun X."/>
        </authorList>
    </citation>
    <scope>NUCLEOTIDE SEQUENCE [LARGE SCALE GENOMIC DNA]</scope>
    <source>
        <strain evidence="1 2">NEAU-D13</strain>
    </source>
</reference>
<dbReference type="RefSeq" id="WP_166049701.1">
    <property type="nucleotide sequence ID" value="NZ_JAAMPJ010000007.1"/>
</dbReference>
<name>A0A7C9VW34_9PSEU</name>
<gene>
    <name evidence="1" type="ORF">G7043_25770</name>
</gene>
<dbReference type="AlphaFoldDB" id="A0A7C9VW34"/>
<comment type="caution">
    <text evidence="1">The sequence shown here is derived from an EMBL/GenBank/DDBJ whole genome shotgun (WGS) entry which is preliminary data.</text>
</comment>
<accession>A0A7C9VW34</accession>
<organism evidence="1 2">
    <name type="scientific">Lentzea alba</name>
    <dbReference type="NCBI Taxonomy" id="2714351"/>
    <lineage>
        <taxon>Bacteria</taxon>
        <taxon>Bacillati</taxon>
        <taxon>Actinomycetota</taxon>
        <taxon>Actinomycetes</taxon>
        <taxon>Pseudonocardiales</taxon>
        <taxon>Pseudonocardiaceae</taxon>
        <taxon>Lentzea</taxon>
    </lineage>
</organism>
<proteinExistence type="predicted"/>
<keyword evidence="2" id="KW-1185">Reference proteome</keyword>
<sequence length="66" mass="7191">MDDSAETVLPIWAGSDQRAIQQFGARSAKWSAARVIGEVPGRLTRMTKRTRRPDGAASWCACRVSG</sequence>
<protein>
    <submittedName>
        <fullName evidence="1">Uncharacterized protein</fullName>
    </submittedName>
</protein>
<dbReference type="Proteomes" id="UP000481360">
    <property type="component" value="Unassembled WGS sequence"/>
</dbReference>
<evidence type="ECO:0000313" key="2">
    <source>
        <dbReference type="Proteomes" id="UP000481360"/>
    </source>
</evidence>
<dbReference type="EMBL" id="JAAMPJ010000007">
    <property type="protein sequence ID" value="NGY62336.1"/>
    <property type="molecule type" value="Genomic_DNA"/>
</dbReference>
<evidence type="ECO:0000313" key="1">
    <source>
        <dbReference type="EMBL" id="NGY62336.1"/>
    </source>
</evidence>